<proteinExistence type="predicted"/>
<reference evidence="1" key="1">
    <citation type="submission" date="2023-01" db="EMBL/GenBank/DDBJ databases">
        <title>Genome assembly of the deep-sea coral Lophelia pertusa.</title>
        <authorList>
            <person name="Herrera S."/>
            <person name="Cordes E."/>
        </authorList>
    </citation>
    <scope>NUCLEOTIDE SEQUENCE</scope>
    <source>
        <strain evidence="1">USNM1676648</strain>
        <tissue evidence="1">Polyp</tissue>
    </source>
</reference>
<comment type="caution">
    <text evidence="1">The sequence shown here is derived from an EMBL/GenBank/DDBJ whole genome shotgun (WGS) entry which is preliminary data.</text>
</comment>
<dbReference type="EMBL" id="MU827348">
    <property type="protein sequence ID" value="KAJ7352734.1"/>
    <property type="molecule type" value="Genomic_DNA"/>
</dbReference>
<evidence type="ECO:0000313" key="1">
    <source>
        <dbReference type="EMBL" id="KAJ7352734.1"/>
    </source>
</evidence>
<dbReference type="AlphaFoldDB" id="A0A9W9YK77"/>
<keyword evidence="2" id="KW-1185">Reference proteome</keyword>
<accession>A0A9W9YK77</accession>
<sequence length="78" mass="8672">MFDIIASVASYINRLLKCDPSQHSRSAYYNNDDNYVPLRSPLVTDSLLSVPQPLPGCEFGGSNWSSRWTSGFGGTTRR</sequence>
<protein>
    <submittedName>
        <fullName evidence="1">Uncharacterized protein</fullName>
    </submittedName>
</protein>
<organism evidence="1 2">
    <name type="scientific">Desmophyllum pertusum</name>
    <dbReference type="NCBI Taxonomy" id="174260"/>
    <lineage>
        <taxon>Eukaryota</taxon>
        <taxon>Metazoa</taxon>
        <taxon>Cnidaria</taxon>
        <taxon>Anthozoa</taxon>
        <taxon>Hexacorallia</taxon>
        <taxon>Scleractinia</taxon>
        <taxon>Caryophylliina</taxon>
        <taxon>Caryophylliidae</taxon>
        <taxon>Desmophyllum</taxon>
    </lineage>
</organism>
<dbReference type="Proteomes" id="UP001163046">
    <property type="component" value="Unassembled WGS sequence"/>
</dbReference>
<gene>
    <name evidence="1" type="ORF">OS493_034085</name>
</gene>
<name>A0A9W9YK77_9CNID</name>
<evidence type="ECO:0000313" key="2">
    <source>
        <dbReference type="Proteomes" id="UP001163046"/>
    </source>
</evidence>